<gene>
    <name evidence="3" type="ORF">GO495_27810</name>
</gene>
<proteinExistence type="predicted"/>
<protein>
    <recommendedName>
        <fullName evidence="5">Acid-shock protein</fullName>
    </recommendedName>
</protein>
<name>A0A6N8JJT3_9BACT</name>
<dbReference type="EMBL" id="WRXO01000011">
    <property type="protein sequence ID" value="MVT44432.1"/>
    <property type="molecule type" value="Genomic_DNA"/>
</dbReference>
<dbReference type="Proteomes" id="UP000468388">
    <property type="component" value="Unassembled WGS sequence"/>
</dbReference>
<reference evidence="3 4" key="1">
    <citation type="submission" date="2019-12" db="EMBL/GenBank/DDBJ databases">
        <title>The draft genomic sequence of strain Chitinophaga oryziterrae JCM 16595.</title>
        <authorList>
            <person name="Zhang X."/>
        </authorList>
    </citation>
    <scope>NUCLEOTIDE SEQUENCE [LARGE SCALE GENOMIC DNA]</scope>
    <source>
        <strain evidence="3 4">JCM 16595</strain>
    </source>
</reference>
<feature type="compositionally biased region" description="Basic residues" evidence="1">
    <location>
        <begin position="42"/>
        <end position="56"/>
    </location>
</feature>
<accession>A0A6N8JJT3</accession>
<evidence type="ECO:0000256" key="2">
    <source>
        <dbReference type="SAM" id="SignalP"/>
    </source>
</evidence>
<evidence type="ECO:0000313" key="3">
    <source>
        <dbReference type="EMBL" id="MVT44432.1"/>
    </source>
</evidence>
<feature type="signal peptide" evidence="2">
    <location>
        <begin position="1"/>
        <end position="23"/>
    </location>
</feature>
<feature type="chain" id="PRO_5026981572" description="Acid-shock protein" evidence="2">
    <location>
        <begin position="24"/>
        <end position="64"/>
    </location>
</feature>
<comment type="caution">
    <text evidence="3">The sequence shown here is derived from an EMBL/GenBank/DDBJ whole genome shotgun (WGS) entry which is preliminary data.</text>
</comment>
<sequence>MKKLGIMMAAAMLLVGTATFASAAKPVAKAKQATKTEQTAKPKAHHKHHHKGHKKAATTAPKAK</sequence>
<evidence type="ECO:0000313" key="4">
    <source>
        <dbReference type="Proteomes" id="UP000468388"/>
    </source>
</evidence>
<evidence type="ECO:0000256" key="1">
    <source>
        <dbReference type="SAM" id="MobiDB-lite"/>
    </source>
</evidence>
<dbReference type="AlphaFoldDB" id="A0A6N8JJT3"/>
<organism evidence="3 4">
    <name type="scientific">Chitinophaga oryziterrae</name>
    <dbReference type="NCBI Taxonomy" id="1031224"/>
    <lineage>
        <taxon>Bacteria</taxon>
        <taxon>Pseudomonadati</taxon>
        <taxon>Bacteroidota</taxon>
        <taxon>Chitinophagia</taxon>
        <taxon>Chitinophagales</taxon>
        <taxon>Chitinophagaceae</taxon>
        <taxon>Chitinophaga</taxon>
    </lineage>
</organism>
<feature type="region of interest" description="Disordered" evidence="1">
    <location>
        <begin position="24"/>
        <end position="64"/>
    </location>
</feature>
<keyword evidence="2" id="KW-0732">Signal</keyword>
<keyword evidence="4" id="KW-1185">Reference proteome</keyword>
<evidence type="ECO:0008006" key="5">
    <source>
        <dbReference type="Google" id="ProtNLM"/>
    </source>
</evidence>
<dbReference type="RefSeq" id="WP_157303227.1">
    <property type="nucleotide sequence ID" value="NZ_BAAAZB010000036.1"/>
</dbReference>